<organism evidence="1">
    <name type="scientific">Rhizophora mucronata</name>
    <name type="common">Asiatic mangrove</name>
    <dbReference type="NCBI Taxonomy" id="61149"/>
    <lineage>
        <taxon>Eukaryota</taxon>
        <taxon>Viridiplantae</taxon>
        <taxon>Streptophyta</taxon>
        <taxon>Embryophyta</taxon>
        <taxon>Tracheophyta</taxon>
        <taxon>Spermatophyta</taxon>
        <taxon>Magnoliopsida</taxon>
        <taxon>eudicotyledons</taxon>
        <taxon>Gunneridae</taxon>
        <taxon>Pentapetalae</taxon>
        <taxon>rosids</taxon>
        <taxon>fabids</taxon>
        <taxon>Malpighiales</taxon>
        <taxon>Rhizophoraceae</taxon>
        <taxon>Rhizophora</taxon>
    </lineage>
</organism>
<dbReference type="EMBL" id="GGEC01090099">
    <property type="protein sequence ID" value="MBX70583.1"/>
    <property type="molecule type" value="Transcribed_RNA"/>
</dbReference>
<accession>A0A2P2QUA8</accession>
<evidence type="ECO:0000313" key="1">
    <source>
        <dbReference type="EMBL" id="MBX70583.1"/>
    </source>
</evidence>
<proteinExistence type="predicted"/>
<protein>
    <submittedName>
        <fullName evidence="1">Uncharacterized protein</fullName>
    </submittedName>
</protein>
<reference evidence="1" key="1">
    <citation type="submission" date="2018-02" db="EMBL/GenBank/DDBJ databases">
        <title>Rhizophora mucronata_Transcriptome.</title>
        <authorList>
            <person name="Meera S.P."/>
            <person name="Sreeshan A."/>
            <person name="Augustine A."/>
        </authorList>
    </citation>
    <scope>NUCLEOTIDE SEQUENCE</scope>
    <source>
        <tissue evidence="1">Leaf</tissue>
    </source>
</reference>
<sequence length="50" mass="5527">MILHTHLIVSLQGFQIILDVRSEGGQVGKLLFLLEMGLIVKSYKTCVIGN</sequence>
<dbReference type="AlphaFoldDB" id="A0A2P2QUA8"/>
<name>A0A2P2QUA8_RHIMU</name>